<comment type="caution">
    <text evidence="1">The sequence shown here is derived from an EMBL/GenBank/DDBJ whole genome shotgun (WGS) entry which is preliminary data.</text>
</comment>
<evidence type="ECO:0000313" key="1">
    <source>
        <dbReference type="EMBL" id="PKQ63094.1"/>
    </source>
</evidence>
<reference evidence="1 2" key="1">
    <citation type="journal article" date="2017" name="Front. Microbiol.">
        <title>Labilibaculum manganireducens gen. nov., sp. nov. and Labilibaculum filiforme sp. nov., Novel Bacteroidetes Isolated from Subsurface Sediments of the Baltic Sea.</title>
        <authorList>
            <person name="Vandieken V."/>
            <person name="Marshall I.P."/>
            <person name="Niemann H."/>
            <person name="Engelen B."/>
            <person name="Cypionka H."/>
        </authorList>
    </citation>
    <scope>NUCLEOTIDE SEQUENCE [LARGE SCALE GENOMIC DNA]</scope>
    <source>
        <strain evidence="1 2">59.16B</strain>
    </source>
</reference>
<dbReference type="AlphaFoldDB" id="A0A2N3HYH0"/>
<proteinExistence type="predicted"/>
<protein>
    <recommendedName>
        <fullName evidence="3">Secretion system C-terminal sorting domain-containing protein</fullName>
    </recommendedName>
</protein>
<name>A0A2N3HYH0_9BACT</name>
<dbReference type="EMBL" id="MVDD01000006">
    <property type="protein sequence ID" value="PKQ63094.1"/>
    <property type="molecule type" value="Genomic_DNA"/>
</dbReference>
<keyword evidence="2" id="KW-1185">Reference proteome</keyword>
<organism evidence="1 2">
    <name type="scientific">Labilibaculum filiforme</name>
    <dbReference type="NCBI Taxonomy" id="1940526"/>
    <lineage>
        <taxon>Bacteria</taxon>
        <taxon>Pseudomonadati</taxon>
        <taxon>Bacteroidota</taxon>
        <taxon>Bacteroidia</taxon>
        <taxon>Marinilabiliales</taxon>
        <taxon>Marinifilaceae</taxon>
        <taxon>Labilibaculum</taxon>
    </lineage>
</organism>
<dbReference type="Proteomes" id="UP000233535">
    <property type="component" value="Unassembled WGS sequence"/>
</dbReference>
<gene>
    <name evidence="1" type="ORF">BZG02_10025</name>
</gene>
<accession>A0A2N3HYH0</accession>
<evidence type="ECO:0008006" key="3">
    <source>
        <dbReference type="Google" id="ProtNLM"/>
    </source>
</evidence>
<sequence length="64" mass="7578">MYKEAMYRIEVINLAGEIVYLNLDSKNQFCIDALPANLPDDVYLVRISGEDEYFYEKLILHQEF</sequence>
<evidence type="ECO:0000313" key="2">
    <source>
        <dbReference type="Proteomes" id="UP000233535"/>
    </source>
</evidence>